<dbReference type="GO" id="GO:0015074">
    <property type="term" value="P:DNA integration"/>
    <property type="evidence" value="ECO:0007669"/>
    <property type="project" value="InterPro"/>
</dbReference>
<proteinExistence type="predicted"/>
<dbReference type="EMBL" id="VSRQ01000002">
    <property type="protein sequence ID" value="TYK51081.1"/>
    <property type="molecule type" value="Genomic_DNA"/>
</dbReference>
<accession>A0A5D3FRV9</accession>
<dbReference type="InterPro" id="IPR050900">
    <property type="entry name" value="Transposase_IS3/IS150/IS904"/>
</dbReference>
<evidence type="ECO:0000313" key="3">
    <source>
        <dbReference type="EMBL" id="TYK51081.1"/>
    </source>
</evidence>
<reference evidence="3 4" key="1">
    <citation type="submission" date="2019-08" db="EMBL/GenBank/DDBJ databases">
        <title>Actinomadura sp. nov. CYP1-5 isolated from mountain soil.</title>
        <authorList>
            <person name="Songsumanus A."/>
            <person name="Kuncharoen N."/>
            <person name="Kudo T."/>
            <person name="Yuki M."/>
            <person name="Igarashi Y."/>
            <person name="Tanasupawat S."/>
        </authorList>
    </citation>
    <scope>NUCLEOTIDE SEQUENCE [LARGE SCALE GENOMIC DNA]</scope>
    <source>
        <strain evidence="3 4">CYP1-5</strain>
    </source>
</reference>
<name>A0A5D3FRV9_9ACTN</name>
<sequence length="157" mass="16911">MPTADGSFLYLPTVLDLGSRRLAGWSIADHMRTDRWSTRWTRRPAPRAGAWMAWSSTATTAPSTAARTSSGPATGSGSPGPAARSGTSADNAAAGPFNATLKHETLRGAHHWPDTRTARQAVFRWITRYNTRRRHSALGHLSPINYEEPTGSLTAAA</sequence>
<evidence type="ECO:0000259" key="2">
    <source>
        <dbReference type="Pfam" id="PF13683"/>
    </source>
</evidence>
<feature type="domain" description="Integrase catalytic" evidence="2">
    <location>
        <begin position="84"/>
        <end position="143"/>
    </location>
</feature>
<protein>
    <submittedName>
        <fullName evidence="3">Transposase</fullName>
    </submittedName>
</protein>
<keyword evidence="4" id="KW-1185">Reference proteome</keyword>
<dbReference type="Proteomes" id="UP000323505">
    <property type="component" value="Unassembled WGS sequence"/>
</dbReference>
<comment type="caution">
    <text evidence="3">The sequence shown here is derived from an EMBL/GenBank/DDBJ whole genome shotgun (WGS) entry which is preliminary data.</text>
</comment>
<evidence type="ECO:0000256" key="1">
    <source>
        <dbReference type="SAM" id="MobiDB-lite"/>
    </source>
</evidence>
<dbReference type="AlphaFoldDB" id="A0A5D3FRV9"/>
<dbReference type="PANTHER" id="PTHR46889:SF4">
    <property type="entry name" value="TRANSPOSASE INSO FOR INSERTION SEQUENCE ELEMENT IS911B-RELATED"/>
    <property type="match status" value="1"/>
</dbReference>
<dbReference type="SUPFAM" id="SSF53098">
    <property type="entry name" value="Ribonuclease H-like"/>
    <property type="match status" value="1"/>
</dbReference>
<dbReference type="InterPro" id="IPR001584">
    <property type="entry name" value="Integrase_cat-core"/>
</dbReference>
<dbReference type="PANTHER" id="PTHR46889">
    <property type="entry name" value="TRANSPOSASE INSF FOR INSERTION SEQUENCE IS3B-RELATED"/>
    <property type="match status" value="1"/>
</dbReference>
<feature type="compositionally biased region" description="Low complexity" evidence="1">
    <location>
        <begin position="58"/>
        <end position="89"/>
    </location>
</feature>
<dbReference type="Pfam" id="PF13683">
    <property type="entry name" value="rve_3"/>
    <property type="match status" value="1"/>
</dbReference>
<organism evidence="3 4">
    <name type="scientific">Actinomadura decatromicini</name>
    <dbReference type="NCBI Taxonomy" id="2604572"/>
    <lineage>
        <taxon>Bacteria</taxon>
        <taxon>Bacillati</taxon>
        <taxon>Actinomycetota</taxon>
        <taxon>Actinomycetes</taxon>
        <taxon>Streptosporangiales</taxon>
        <taxon>Thermomonosporaceae</taxon>
        <taxon>Actinomadura</taxon>
    </lineage>
</organism>
<dbReference type="InterPro" id="IPR012337">
    <property type="entry name" value="RNaseH-like_sf"/>
</dbReference>
<gene>
    <name evidence="3" type="ORF">FXF68_11565</name>
</gene>
<feature type="region of interest" description="Disordered" evidence="1">
    <location>
        <begin position="58"/>
        <end position="94"/>
    </location>
</feature>
<evidence type="ECO:0000313" key="4">
    <source>
        <dbReference type="Proteomes" id="UP000323505"/>
    </source>
</evidence>